<evidence type="ECO:0000256" key="1">
    <source>
        <dbReference type="SAM" id="MobiDB-lite"/>
    </source>
</evidence>
<dbReference type="EMBL" id="RCMG01000376">
    <property type="protein sequence ID" value="KAG2855447.1"/>
    <property type="molecule type" value="Genomic_DNA"/>
</dbReference>
<dbReference type="Proteomes" id="UP000760860">
    <property type="component" value="Unassembled WGS sequence"/>
</dbReference>
<evidence type="ECO:0000313" key="7">
    <source>
        <dbReference type="Proteomes" id="UP000697107"/>
    </source>
</evidence>
<proteinExistence type="predicted"/>
<dbReference type="Proteomes" id="UP000735874">
    <property type="component" value="Unassembled WGS sequence"/>
</dbReference>
<protein>
    <submittedName>
        <fullName evidence="5">Uncharacterized protein</fullName>
    </submittedName>
</protein>
<dbReference type="EMBL" id="RCMI01001639">
    <property type="protein sequence ID" value="KAG2882761.1"/>
    <property type="molecule type" value="Genomic_DNA"/>
</dbReference>
<sequence length="157" mass="15393">MRPASLAAGRDGRNHAVNAATGDGGGSATDAANVAGDGQQANAAALLTALHPMMTTMTRLEARVEAMETTRAVPTAPRVAALQPRSTGTAIRQAATAPMVQQSAPAGSPLAQPAPVPVLAPASVPVPAAVRGGSTATNDGLASGVGDGSRRAVSGLW</sequence>
<accession>A0A8T1F474</accession>
<dbReference type="EMBL" id="RCML01001596">
    <property type="protein sequence ID" value="KAG2961503.1"/>
    <property type="molecule type" value="Genomic_DNA"/>
</dbReference>
<dbReference type="Proteomes" id="UP000774804">
    <property type="component" value="Unassembled WGS sequence"/>
</dbReference>
<evidence type="ECO:0000313" key="6">
    <source>
        <dbReference type="EMBL" id="KAG3207759.1"/>
    </source>
</evidence>
<dbReference type="Proteomes" id="UP000697107">
    <property type="component" value="Unassembled WGS sequence"/>
</dbReference>
<gene>
    <name evidence="2" type="ORF">PC113_g12427</name>
    <name evidence="3" type="ORF">PC115_g21866</name>
    <name evidence="4" type="ORF">PC117_g24364</name>
    <name evidence="5" type="ORF">PC118_g21939</name>
    <name evidence="6" type="ORF">PC129_g21205</name>
</gene>
<evidence type="ECO:0000313" key="2">
    <source>
        <dbReference type="EMBL" id="KAG2855447.1"/>
    </source>
</evidence>
<dbReference type="EMBL" id="RCMK01001623">
    <property type="protein sequence ID" value="KAG2890925.1"/>
    <property type="molecule type" value="Genomic_DNA"/>
</dbReference>
<feature type="region of interest" description="Disordered" evidence="1">
    <location>
        <begin position="130"/>
        <end position="157"/>
    </location>
</feature>
<dbReference type="AlphaFoldDB" id="A0A8T1F474"/>
<dbReference type="Proteomes" id="UP000736787">
    <property type="component" value="Unassembled WGS sequence"/>
</dbReference>
<comment type="caution">
    <text evidence="5">The sequence shown here is derived from an EMBL/GenBank/DDBJ whole genome shotgun (WGS) entry which is preliminary data.</text>
</comment>
<reference evidence="5" key="1">
    <citation type="submission" date="2018-10" db="EMBL/GenBank/DDBJ databases">
        <title>Effector identification in a new, highly contiguous assembly of the strawberry crown rot pathogen Phytophthora cactorum.</title>
        <authorList>
            <person name="Armitage A.D."/>
            <person name="Nellist C.F."/>
            <person name="Bates H."/>
            <person name="Vickerstaff R.J."/>
            <person name="Harrison R.J."/>
        </authorList>
    </citation>
    <scope>NUCLEOTIDE SEQUENCE</scope>
    <source>
        <strain evidence="2">15-7</strain>
        <strain evidence="3">4032</strain>
        <strain evidence="4">4040</strain>
        <strain evidence="5">P415</strain>
        <strain evidence="6">P421</strain>
    </source>
</reference>
<organism evidence="5 7">
    <name type="scientific">Phytophthora cactorum</name>
    <dbReference type="NCBI Taxonomy" id="29920"/>
    <lineage>
        <taxon>Eukaryota</taxon>
        <taxon>Sar</taxon>
        <taxon>Stramenopiles</taxon>
        <taxon>Oomycota</taxon>
        <taxon>Peronosporomycetes</taxon>
        <taxon>Peronosporales</taxon>
        <taxon>Peronosporaceae</taxon>
        <taxon>Phytophthora</taxon>
    </lineage>
</organism>
<evidence type="ECO:0000313" key="3">
    <source>
        <dbReference type="EMBL" id="KAG2882761.1"/>
    </source>
</evidence>
<evidence type="ECO:0000313" key="5">
    <source>
        <dbReference type="EMBL" id="KAG2961503.1"/>
    </source>
</evidence>
<name>A0A8T1F474_9STRA</name>
<feature type="region of interest" description="Disordered" evidence="1">
    <location>
        <begin position="1"/>
        <end position="27"/>
    </location>
</feature>
<evidence type="ECO:0000313" key="4">
    <source>
        <dbReference type="EMBL" id="KAG2890925.1"/>
    </source>
</evidence>
<dbReference type="EMBL" id="RCMV01001646">
    <property type="protein sequence ID" value="KAG3207759.1"/>
    <property type="molecule type" value="Genomic_DNA"/>
</dbReference>